<accession>I0I6T7</accession>
<dbReference type="AlphaFoldDB" id="I0I6T7"/>
<keyword evidence="2" id="KW-1185">Reference proteome</keyword>
<reference evidence="1 2" key="1">
    <citation type="submission" date="2012-02" db="EMBL/GenBank/DDBJ databases">
        <title>Complete genome sequence of Caldilinea aerophila DSM 14535 (= NBRC 102666).</title>
        <authorList>
            <person name="Oguchi A."/>
            <person name="Hosoyama A."/>
            <person name="Sekine M."/>
            <person name="Fukai R."/>
            <person name="Kato Y."/>
            <person name="Nakamura S."/>
            <person name="Hanada S."/>
            <person name="Yamazaki S."/>
            <person name="Fujita N."/>
        </authorList>
    </citation>
    <scope>NUCLEOTIDE SEQUENCE [LARGE SCALE GENOMIC DNA]</scope>
    <source>
        <strain evidence="2">DSM 14535 / JCM 11387 / NBRC 104270 / STL-6-O1</strain>
    </source>
</reference>
<evidence type="ECO:0000313" key="1">
    <source>
        <dbReference type="EMBL" id="BAM00975.1"/>
    </source>
</evidence>
<protein>
    <submittedName>
        <fullName evidence="1">Uncharacterized protein</fullName>
    </submittedName>
</protein>
<evidence type="ECO:0000313" key="2">
    <source>
        <dbReference type="Proteomes" id="UP000007880"/>
    </source>
</evidence>
<dbReference type="KEGG" id="cap:CLDAP_29350"/>
<dbReference type="HOGENOM" id="CLU_2913715_0_0_0"/>
<sequence length="61" mass="6100">MKAARKGEALAAADDATAGFPSDRCSFRGLSSVSRKIAGFSKRGSLQSLAVPVSICAAAAA</sequence>
<name>I0I6T7_CALAS</name>
<dbReference type="Proteomes" id="UP000007880">
    <property type="component" value="Chromosome"/>
</dbReference>
<proteinExistence type="predicted"/>
<organism evidence="1 2">
    <name type="scientific">Caldilinea aerophila (strain DSM 14535 / JCM 11387 / NBRC 104270 / STL-6-O1)</name>
    <dbReference type="NCBI Taxonomy" id="926550"/>
    <lineage>
        <taxon>Bacteria</taxon>
        <taxon>Bacillati</taxon>
        <taxon>Chloroflexota</taxon>
        <taxon>Caldilineae</taxon>
        <taxon>Caldilineales</taxon>
        <taxon>Caldilineaceae</taxon>
        <taxon>Caldilinea</taxon>
    </lineage>
</organism>
<dbReference type="EMBL" id="AP012337">
    <property type="protein sequence ID" value="BAM00975.1"/>
    <property type="molecule type" value="Genomic_DNA"/>
</dbReference>
<gene>
    <name evidence="1" type="ordered locus">CLDAP_29350</name>
</gene>